<comment type="caution">
    <text evidence="2">The sequence shown here is derived from an EMBL/GenBank/DDBJ whole genome shotgun (WGS) entry which is preliminary data.</text>
</comment>
<protein>
    <recommendedName>
        <fullName evidence="1">DUF4232 domain-containing protein</fullName>
    </recommendedName>
</protein>
<evidence type="ECO:0000259" key="1">
    <source>
        <dbReference type="Pfam" id="PF14016"/>
    </source>
</evidence>
<dbReference type="InterPro" id="IPR025326">
    <property type="entry name" value="DUF4232"/>
</dbReference>
<reference evidence="2 3" key="1">
    <citation type="submission" date="2016-10" db="EMBL/GenBank/DDBJ databases">
        <title>The Draft Genome Sequence of Actinokineospora bangkokensis 44EHWT reveals the biosynthetic pathway of antifungal compounds Thailandins with unusual extender unit butylmalonyl-CoA.</title>
        <authorList>
            <person name="Greule A."/>
            <person name="Intra B."/>
            <person name="Flemming S."/>
            <person name="Rommel M.G."/>
            <person name="Panbangred W."/>
            <person name="Bechthold A."/>
        </authorList>
    </citation>
    <scope>NUCLEOTIDE SEQUENCE [LARGE SCALE GENOMIC DNA]</scope>
    <source>
        <strain evidence="2 3">44EHW</strain>
    </source>
</reference>
<name>A0A1Q9LMU2_9PSEU</name>
<dbReference type="OrthoDB" id="485007at2"/>
<proteinExistence type="predicted"/>
<dbReference type="Proteomes" id="UP000186040">
    <property type="component" value="Unassembled WGS sequence"/>
</dbReference>
<dbReference type="Pfam" id="PF14016">
    <property type="entry name" value="DUF4232"/>
    <property type="match status" value="1"/>
</dbReference>
<evidence type="ECO:0000313" key="3">
    <source>
        <dbReference type="Proteomes" id="UP000186040"/>
    </source>
</evidence>
<organism evidence="2 3">
    <name type="scientific">Actinokineospora bangkokensis</name>
    <dbReference type="NCBI Taxonomy" id="1193682"/>
    <lineage>
        <taxon>Bacteria</taxon>
        <taxon>Bacillati</taxon>
        <taxon>Actinomycetota</taxon>
        <taxon>Actinomycetes</taxon>
        <taxon>Pseudonocardiales</taxon>
        <taxon>Pseudonocardiaceae</taxon>
        <taxon>Actinokineospora</taxon>
    </lineage>
</organism>
<evidence type="ECO:0000313" key="2">
    <source>
        <dbReference type="EMBL" id="OLR93323.1"/>
    </source>
</evidence>
<dbReference type="EMBL" id="MKQR01000011">
    <property type="protein sequence ID" value="OLR93323.1"/>
    <property type="molecule type" value="Genomic_DNA"/>
</dbReference>
<dbReference type="AlphaFoldDB" id="A0A1Q9LMU2"/>
<sequence length="135" mass="14038">MTRALAAKGLAVVVGDPEAGAGQRFATLTVTNTGAEPHVLTEDEAFTLEAADGTARPAAARYGDPQAPDVVLQPGASVAKELRWTAVTEADDPQSGFTPAQFTLVTGTDRQVVHGDWPLGPVPDGRIETGSYRPV</sequence>
<feature type="domain" description="DUF4232" evidence="1">
    <location>
        <begin position="7"/>
        <end position="114"/>
    </location>
</feature>
<gene>
    <name evidence="2" type="ORF">BJP25_17775</name>
</gene>
<keyword evidence="3" id="KW-1185">Reference proteome</keyword>
<accession>A0A1Q9LMU2</accession>
<dbReference type="RefSeq" id="WP_075975025.1">
    <property type="nucleotide sequence ID" value="NZ_MKQR01000011.1"/>
</dbReference>